<evidence type="ECO:0000259" key="6">
    <source>
        <dbReference type="Pfam" id="PF00441"/>
    </source>
</evidence>
<dbReference type="InterPro" id="IPR009075">
    <property type="entry name" value="AcylCo_DH/oxidase_C"/>
</dbReference>
<dbReference type="Gene3D" id="2.40.110.10">
    <property type="entry name" value="Butyryl-CoA Dehydrogenase, subunit A, domain 2"/>
    <property type="match status" value="1"/>
</dbReference>
<dbReference type="SUPFAM" id="SSF56645">
    <property type="entry name" value="Acyl-CoA dehydrogenase NM domain-like"/>
    <property type="match status" value="1"/>
</dbReference>
<dbReference type="EMBL" id="FTMN01000001">
    <property type="protein sequence ID" value="SIP98126.1"/>
    <property type="molecule type" value="Genomic_DNA"/>
</dbReference>
<evidence type="ECO:0000313" key="8">
    <source>
        <dbReference type="EMBL" id="SIP98126.1"/>
    </source>
</evidence>
<dbReference type="InterPro" id="IPR036250">
    <property type="entry name" value="AcylCo_DH-like_C"/>
</dbReference>
<dbReference type="InterPro" id="IPR046373">
    <property type="entry name" value="Acyl-CoA_Oxase/DH_mid-dom_sf"/>
</dbReference>
<reference evidence="8 9" key="1">
    <citation type="submission" date="2017-01" db="EMBL/GenBank/DDBJ databases">
        <authorList>
            <person name="Mah S.A."/>
            <person name="Swanson W.J."/>
            <person name="Moy G.W."/>
            <person name="Vacquier V.D."/>
        </authorList>
    </citation>
    <scope>NUCLEOTIDE SEQUENCE [LARGE SCALE GENOMIC DNA]</scope>
    <source>
        <strain evidence="8 9">DSM 7027</strain>
    </source>
</reference>
<keyword evidence="9" id="KW-1185">Reference proteome</keyword>
<evidence type="ECO:0000256" key="4">
    <source>
        <dbReference type="ARBA" id="ARBA00022827"/>
    </source>
</evidence>
<evidence type="ECO:0000313" key="9">
    <source>
        <dbReference type="Proteomes" id="UP000186895"/>
    </source>
</evidence>
<protein>
    <submittedName>
        <fullName evidence="8">Acyl-CoA dehydrogenase</fullName>
    </submittedName>
</protein>
<evidence type="ECO:0000256" key="2">
    <source>
        <dbReference type="ARBA" id="ARBA00009347"/>
    </source>
</evidence>
<keyword evidence="3" id="KW-0285">Flavoprotein</keyword>
<dbReference type="InterPro" id="IPR009100">
    <property type="entry name" value="AcylCoA_DH/oxidase_NM_dom_sf"/>
</dbReference>
<dbReference type="Gene3D" id="1.20.140.10">
    <property type="entry name" value="Butyryl-CoA Dehydrogenase, subunit A, domain 3"/>
    <property type="match status" value="1"/>
</dbReference>
<organism evidence="8 9">
    <name type="scientific">Marinobacterium stanieri</name>
    <dbReference type="NCBI Taxonomy" id="49186"/>
    <lineage>
        <taxon>Bacteria</taxon>
        <taxon>Pseudomonadati</taxon>
        <taxon>Pseudomonadota</taxon>
        <taxon>Gammaproteobacteria</taxon>
        <taxon>Oceanospirillales</taxon>
        <taxon>Oceanospirillaceae</taxon>
        <taxon>Marinobacterium</taxon>
    </lineage>
</organism>
<feature type="domain" description="Acyl-CoA dehydrogenase/oxidase C-terminal" evidence="6">
    <location>
        <begin position="227"/>
        <end position="356"/>
    </location>
</feature>
<keyword evidence="4" id="KW-0274">FAD</keyword>
<evidence type="ECO:0000256" key="1">
    <source>
        <dbReference type="ARBA" id="ARBA00001974"/>
    </source>
</evidence>
<dbReference type="eggNOG" id="COG1960">
    <property type="taxonomic scope" value="Bacteria"/>
</dbReference>
<dbReference type="Gene3D" id="1.10.540.10">
    <property type="entry name" value="Acyl-CoA dehydrogenase/oxidase, N-terminal domain"/>
    <property type="match status" value="1"/>
</dbReference>
<evidence type="ECO:0000256" key="5">
    <source>
        <dbReference type="ARBA" id="ARBA00023002"/>
    </source>
</evidence>
<dbReference type="PANTHER" id="PTHR43884">
    <property type="entry name" value="ACYL-COA DEHYDROGENASE"/>
    <property type="match status" value="1"/>
</dbReference>
<gene>
    <name evidence="8" type="ORF">SAMN05421647_101708</name>
</gene>
<dbReference type="Proteomes" id="UP000186895">
    <property type="component" value="Unassembled WGS sequence"/>
</dbReference>
<feature type="domain" description="Acyl-CoA dehydrogenase/oxidase N-terminal" evidence="7">
    <location>
        <begin position="6"/>
        <end position="103"/>
    </location>
</feature>
<proteinExistence type="inferred from homology"/>
<dbReference type="STRING" id="49186.SAMN05421647_101708"/>
<dbReference type="Pfam" id="PF00441">
    <property type="entry name" value="Acyl-CoA_dh_1"/>
    <property type="match status" value="1"/>
</dbReference>
<dbReference type="InterPro" id="IPR013786">
    <property type="entry name" value="AcylCoA_DH/ox_N"/>
</dbReference>
<dbReference type="GO" id="GO:0050660">
    <property type="term" value="F:flavin adenine dinucleotide binding"/>
    <property type="evidence" value="ECO:0007669"/>
    <property type="project" value="InterPro"/>
</dbReference>
<evidence type="ECO:0000259" key="7">
    <source>
        <dbReference type="Pfam" id="PF02771"/>
    </source>
</evidence>
<dbReference type="SUPFAM" id="SSF47203">
    <property type="entry name" value="Acyl-CoA dehydrogenase C-terminal domain-like"/>
    <property type="match status" value="1"/>
</dbReference>
<comment type="similarity">
    <text evidence="2">Belongs to the acyl-CoA dehydrogenase family.</text>
</comment>
<evidence type="ECO:0000256" key="3">
    <source>
        <dbReference type="ARBA" id="ARBA00022630"/>
    </source>
</evidence>
<sequence>MDFSLTEDQRAIADMAGGLFTDFCTDEKLREFDDSGATLMQELWQTCVETGLHSLYIPEAAGGSGLGMTELMLVLEAQGKGLGLVPLWRHQVAAAALAEFAPEHFAGVLEGAASAEQVLTLSAGDQSRSTGLALSAEQNANGWLLNGIAHAVPGTAEASAAVVLVETEAGVRPVCVSFDTAGVKLVSGVMTQGESVADMELDQVQLPAEAVLPLEATEWLEIRAIAAQAALQLGVSQEQIRRTVEYVNERTQFERRIGQFQAVQMGMADCHVAVEALRSALWQLCYRIDAGLPAPSEAMATAWLACEAGHSVGHKAQHVHGGIGVDLTYPIHRFLYWSRALSLGLGGSRATLERLGDWLATHDTLGWKYDLNENQTL</sequence>
<dbReference type="PANTHER" id="PTHR43884:SF20">
    <property type="entry name" value="ACYL-COA DEHYDROGENASE FADE28"/>
    <property type="match status" value="1"/>
</dbReference>
<name>A0A1N6P1H1_9GAMM</name>
<accession>A0A1N6P1H1</accession>
<comment type="cofactor">
    <cofactor evidence="1">
        <name>FAD</name>
        <dbReference type="ChEBI" id="CHEBI:57692"/>
    </cofactor>
</comment>
<dbReference type="RefSeq" id="WP_076460851.1">
    <property type="nucleotide sequence ID" value="NZ_FTMN01000001.1"/>
</dbReference>
<dbReference type="Pfam" id="PF02771">
    <property type="entry name" value="Acyl-CoA_dh_N"/>
    <property type="match status" value="1"/>
</dbReference>
<keyword evidence="5" id="KW-0560">Oxidoreductase</keyword>
<dbReference type="InterPro" id="IPR037069">
    <property type="entry name" value="AcylCoA_DH/ox_N_sf"/>
</dbReference>
<dbReference type="AlphaFoldDB" id="A0A1N6P1H1"/>
<dbReference type="GO" id="GO:0003995">
    <property type="term" value="F:acyl-CoA dehydrogenase activity"/>
    <property type="evidence" value="ECO:0007669"/>
    <property type="project" value="TreeGrafter"/>
</dbReference>